<proteinExistence type="predicted"/>
<sequence length="473" mass="52878">MSHSRPEPIPPSYSASLHESITSSETYDTIPTSLANDLPTYSSCQHPRNPRRETPETKGFLFAVNQNRKEVVALEIIAIKSFSKHIPTVLQDSPVRGTVYLNLDKPETIQSVVISVRGNYLTGASPDQHRTFLELTHTLWSPTQGDPRHSRRSDGSSLSNPAFGNVVDTPSPFTGKLSGKYSWPFAIDLPKEVSITCGKNKKLEAFALPQTFNERYARGSIDYELVLRISRSRLRPDYRIPARFGYIPLSRPPPLPALRHLSYREGVPLLGPTIDPEGWFSEAPVTAKGTIFSNRTVHVSCTLCLAKPLCYTRCTLIPLFLRLESDDQQALDLLSTPKAIVANLRRRIQYHPNPTKAQGTYALRDTVSHYGPAIWWPSTEGSEEDLGRFRFFTGEIHLSSDVKPTSAMGDFRLEYSVVLSSFDVAGFEPLDKQHLVEYPVDVVTCFASGPRPRRYAPPGYESAAGPRDFLFPD</sequence>
<dbReference type="EMBL" id="JADNYJ010000024">
    <property type="protein sequence ID" value="KAF8905076.1"/>
    <property type="molecule type" value="Genomic_DNA"/>
</dbReference>
<feature type="compositionally biased region" description="Polar residues" evidence="1">
    <location>
        <begin position="36"/>
        <end position="46"/>
    </location>
</feature>
<dbReference type="InterPro" id="IPR011021">
    <property type="entry name" value="Arrestin-like_N"/>
</dbReference>
<dbReference type="InterPro" id="IPR014752">
    <property type="entry name" value="Arrestin-like_C"/>
</dbReference>
<evidence type="ECO:0000313" key="4">
    <source>
        <dbReference type="Proteomes" id="UP000724874"/>
    </source>
</evidence>
<comment type="caution">
    <text evidence="3">The sequence shown here is derived from an EMBL/GenBank/DDBJ whole genome shotgun (WGS) entry which is preliminary data.</text>
</comment>
<dbReference type="Pfam" id="PF00339">
    <property type="entry name" value="Arrestin_N"/>
    <property type="match status" value="1"/>
</dbReference>
<gene>
    <name evidence="3" type="ORF">CPB84DRAFT_1772347</name>
</gene>
<reference evidence="3" key="1">
    <citation type="submission" date="2020-11" db="EMBL/GenBank/DDBJ databases">
        <authorList>
            <consortium name="DOE Joint Genome Institute"/>
            <person name="Ahrendt S."/>
            <person name="Riley R."/>
            <person name="Andreopoulos W."/>
            <person name="LaButti K."/>
            <person name="Pangilinan J."/>
            <person name="Ruiz-duenas F.J."/>
            <person name="Barrasa J.M."/>
            <person name="Sanchez-Garcia M."/>
            <person name="Camarero S."/>
            <person name="Miyauchi S."/>
            <person name="Serrano A."/>
            <person name="Linde D."/>
            <person name="Babiker R."/>
            <person name="Drula E."/>
            <person name="Ayuso-Fernandez I."/>
            <person name="Pacheco R."/>
            <person name="Padilla G."/>
            <person name="Ferreira P."/>
            <person name="Barriuso J."/>
            <person name="Kellner H."/>
            <person name="Castanera R."/>
            <person name="Alfaro M."/>
            <person name="Ramirez L."/>
            <person name="Pisabarro A.G."/>
            <person name="Kuo A."/>
            <person name="Tritt A."/>
            <person name="Lipzen A."/>
            <person name="He G."/>
            <person name="Yan M."/>
            <person name="Ng V."/>
            <person name="Cullen D."/>
            <person name="Martin F."/>
            <person name="Rosso M.-N."/>
            <person name="Henrissat B."/>
            <person name="Hibbett D."/>
            <person name="Martinez A.T."/>
            <person name="Grigoriev I.V."/>
        </authorList>
    </citation>
    <scope>NUCLEOTIDE SEQUENCE</scope>
    <source>
        <strain evidence="3">AH 44721</strain>
    </source>
</reference>
<dbReference type="OrthoDB" id="3261578at2759"/>
<feature type="region of interest" description="Disordered" evidence="1">
    <location>
        <begin position="36"/>
        <end position="57"/>
    </location>
</feature>
<feature type="compositionally biased region" description="Polar residues" evidence="1">
    <location>
        <begin position="13"/>
        <end position="22"/>
    </location>
</feature>
<feature type="domain" description="Arrestin-like N-terminal" evidence="2">
    <location>
        <begin position="91"/>
        <end position="232"/>
    </location>
</feature>
<accession>A0A9P5NSE5</accession>
<name>A0A9P5NSE5_GYMJU</name>
<feature type="region of interest" description="Disordered" evidence="1">
    <location>
        <begin position="142"/>
        <end position="162"/>
    </location>
</feature>
<evidence type="ECO:0000313" key="3">
    <source>
        <dbReference type="EMBL" id="KAF8905076.1"/>
    </source>
</evidence>
<dbReference type="Gene3D" id="2.60.40.640">
    <property type="match status" value="1"/>
</dbReference>
<dbReference type="Proteomes" id="UP000724874">
    <property type="component" value="Unassembled WGS sequence"/>
</dbReference>
<evidence type="ECO:0000256" key="1">
    <source>
        <dbReference type="SAM" id="MobiDB-lite"/>
    </source>
</evidence>
<organism evidence="3 4">
    <name type="scientific">Gymnopilus junonius</name>
    <name type="common">Spectacular rustgill mushroom</name>
    <name type="synonym">Gymnopilus spectabilis subsp. junonius</name>
    <dbReference type="NCBI Taxonomy" id="109634"/>
    <lineage>
        <taxon>Eukaryota</taxon>
        <taxon>Fungi</taxon>
        <taxon>Dikarya</taxon>
        <taxon>Basidiomycota</taxon>
        <taxon>Agaricomycotina</taxon>
        <taxon>Agaricomycetes</taxon>
        <taxon>Agaricomycetidae</taxon>
        <taxon>Agaricales</taxon>
        <taxon>Agaricineae</taxon>
        <taxon>Hymenogastraceae</taxon>
        <taxon>Gymnopilus</taxon>
    </lineage>
</organism>
<dbReference type="AlphaFoldDB" id="A0A9P5NSE5"/>
<protein>
    <recommendedName>
        <fullName evidence="2">Arrestin-like N-terminal domain-containing protein</fullName>
    </recommendedName>
</protein>
<keyword evidence="4" id="KW-1185">Reference proteome</keyword>
<evidence type="ECO:0000259" key="2">
    <source>
        <dbReference type="Pfam" id="PF00339"/>
    </source>
</evidence>
<feature type="region of interest" description="Disordered" evidence="1">
    <location>
        <begin position="1"/>
        <end position="22"/>
    </location>
</feature>